<name>C9MKY6_9BACT</name>
<keyword evidence="1" id="KW-1133">Transmembrane helix</keyword>
<proteinExistence type="predicted"/>
<comment type="caution">
    <text evidence="2">The sequence shown here is derived from an EMBL/GenBank/DDBJ whole genome shotgun (WGS) entry which is preliminary data.</text>
</comment>
<gene>
    <name evidence="2" type="ORF">HMPREF0973_00261</name>
</gene>
<accession>C9MKY6</accession>
<reference evidence="2 3" key="1">
    <citation type="submission" date="2009-09" db="EMBL/GenBank/DDBJ databases">
        <authorList>
            <person name="Weinstock G."/>
            <person name="Sodergren E."/>
            <person name="Clifton S."/>
            <person name="Fulton L."/>
            <person name="Fulton B."/>
            <person name="Courtney L."/>
            <person name="Fronick C."/>
            <person name="Harrison M."/>
            <person name="Strong C."/>
            <person name="Farmer C."/>
            <person name="Delahaunty K."/>
            <person name="Markovic C."/>
            <person name="Hall O."/>
            <person name="Minx P."/>
            <person name="Tomlinson C."/>
            <person name="Mitreva M."/>
            <person name="Nelson J."/>
            <person name="Hou S."/>
            <person name="Wollam A."/>
            <person name="Pepin K.H."/>
            <person name="Johnson M."/>
            <person name="Bhonagiri V."/>
            <person name="Nash W.E."/>
            <person name="Warren W."/>
            <person name="Chinwalla A."/>
            <person name="Mardis E.R."/>
            <person name="Wilson R.K."/>
        </authorList>
    </citation>
    <scope>NUCLEOTIDE SEQUENCE [LARGE SCALE GENOMIC DNA]</scope>
    <source>
        <strain evidence="2 3">F0319</strain>
    </source>
</reference>
<evidence type="ECO:0000256" key="1">
    <source>
        <dbReference type="SAM" id="Phobius"/>
    </source>
</evidence>
<evidence type="ECO:0000313" key="2">
    <source>
        <dbReference type="EMBL" id="EEX19806.1"/>
    </source>
</evidence>
<feature type="transmembrane region" description="Helical" evidence="1">
    <location>
        <begin position="17"/>
        <end position="38"/>
    </location>
</feature>
<dbReference type="HOGENOM" id="CLU_3314940_0_0_10"/>
<dbReference type="AlphaFoldDB" id="C9MKY6"/>
<evidence type="ECO:0000313" key="3">
    <source>
        <dbReference type="Proteomes" id="UP000003327"/>
    </source>
</evidence>
<organism evidence="2 3">
    <name type="scientific">Prevotella veroralis F0319</name>
    <dbReference type="NCBI Taxonomy" id="649761"/>
    <lineage>
        <taxon>Bacteria</taxon>
        <taxon>Pseudomonadati</taxon>
        <taxon>Bacteroidota</taxon>
        <taxon>Bacteroidia</taxon>
        <taxon>Bacteroidales</taxon>
        <taxon>Prevotellaceae</taxon>
        <taxon>Prevotella</taxon>
    </lineage>
</organism>
<protein>
    <submittedName>
        <fullName evidence="2">Uncharacterized protein</fullName>
    </submittedName>
</protein>
<dbReference type="Proteomes" id="UP000003327">
    <property type="component" value="Unassembled WGS sequence"/>
</dbReference>
<dbReference type="STRING" id="649761.HMPREF0973_00261"/>
<keyword evidence="3" id="KW-1185">Reference proteome</keyword>
<sequence length="39" mass="4517">MDISDASTPTLWQLTPIVLIIYSLVDLYIHQLYLIIILD</sequence>
<keyword evidence="1" id="KW-0812">Transmembrane</keyword>
<keyword evidence="1" id="KW-0472">Membrane</keyword>
<dbReference type="EMBL" id="ACVA01000008">
    <property type="protein sequence ID" value="EEX19806.1"/>
    <property type="molecule type" value="Genomic_DNA"/>
</dbReference>